<organism evidence="7 8">
    <name type="scientific">Candidatus Thiodiazotropha taylori</name>
    <dbReference type="NCBI Taxonomy" id="2792791"/>
    <lineage>
        <taxon>Bacteria</taxon>
        <taxon>Pseudomonadati</taxon>
        <taxon>Pseudomonadota</taxon>
        <taxon>Gammaproteobacteria</taxon>
        <taxon>Chromatiales</taxon>
        <taxon>Sedimenticolaceae</taxon>
        <taxon>Candidatus Thiodiazotropha</taxon>
    </lineage>
</organism>
<dbReference type="Pfam" id="PF25954">
    <property type="entry name" value="Beta-barrel_RND_2"/>
    <property type="match status" value="1"/>
</dbReference>
<dbReference type="Pfam" id="PF25876">
    <property type="entry name" value="HH_MFP_RND"/>
    <property type="match status" value="1"/>
</dbReference>
<feature type="signal peptide" evidence="3">
    <location>
        <begin position="1"/>
        <end position="21"/>
    </location>
</feature>
<dbReference type="Gene3D" id="2.40.50.100">
    <property type="match status" value="1"/>
</dbReference>
<feature type="coiled-coil region" evidence="2">
    <location>
        <begin position="91"/>
        <end position="156"/>
    </location>
</feature>
<dbReference type="SUPFAM" id="SSF111369">
    <property type="entry name" value="HlyD-like secretion proteins"/>
    <property type="match status" value="1"/>
</dbReference>
<reference evidence="7" key="1">
    <citation type="journal article" date="2021" name="Proc. Natl. Acad. Sci. U.S.A.">
        <title>Global biogeography of chemosynthetic symbionts reveals both localized and globally distributed symbiont groups. .</title>
        <authorList>
            <person name="Osvatic J.T."/>
            <person name="Wilkins L.G.E."/>
            <person name="Leibrecht L."/>
            <person name="Leray M."/>
            <person name="Zauner S."/>
            <person name="Polzin J."/>
            <person name="Camacho Y."/>
            <person name="Gros O."/>
            <person name="van Gils J.A."/>
            <person name="Eisen J.A."/>
            <person name="Petersen J.M."/>
            <person name="Yuen B."/>
        </authorList>
    </citation>
    <scope>NUCLEOTIDE SEQUENCE</scope>
    <source>
        <strain evidence="7">MAGclacostrist064TRANS</strain>
    </source>
</reference>
<protein>
    <submittedName>
        <fullName evidence="7">Efflux RND transporter periplasmic adaptor subunit</fullName>
    </submittedName>
</protein>
<evidence type="ECO:0000259" key="5">
    <source>
        <dbReference type="Pfam" id="PF25954"/>
    </source>
</evidence>
<gene>
    <name evidence="7" type="ORF">JAZ07_15040</name>
</gene>
<evidence type="ECO:0000256" key="2">
    <source>
        <dbReference type="SAM" id="Coils"/>
    </source>
</evidence>
<dbReference type="PANTHER" id="PTHR30469:SF18">
    <property type="entry name" value="RESISTANCE-NODULATION-CELL DIVISION (RND) EFFLUX MEMBRANE FUSION PROTEIN-RELATED"/>
    <property type="match status" value="1"/>
</dbReference>
<comment type="caution">
    <text evidence="7">The sequence shown here is derived from an EMBL/GenBank/DDBJ whole genome shotgun (WGS) entry which is preliminary data.</text>
</comment>
<dbReference type="Gene3D" id="2.40.30.170">
    <property type="match status" value="1"/>
</dbReference>
<dbReference type="NCBIfam" id="TIGR01730">
    <property type="entry name" value="RND_mfp"/>
    <property type="match status" value="1"/>
</dbReference>
<feature type="domain" description="Multidrug resistance protein MdtA-like C-terminal permuted SH3" evidence="6">
    <location>
        <begin position="275"/>
        <end position="331"/>
    </location>
</feature>
<dbReference type="GO" id="GO:1990281">
    <property type="term" value="C:efflux pump complex"/>
    <property type="evidence" value="ECO:0007669"/>
    <property type="project" value="TreeGrafter"/>
</dbReference>
<keyword evidence="3" id="KW-0732">Signal</keyword>
<evidence type="ECO:0000256" key="3">
    <source>
        <dbReference type="SAM" id="SignalP"/>
    </source>
</evidence>
<feature type="domain" description="Multidrug resistance protein MdtA-like alpha-helical hairpin" evidence="4">
    <location>
        <begin position="91"/>
        <end position="160"/>
    </location>
</feature>
<feature type="domain" description="CusB-like beta-barrel" evidence="5">
    <location>
        <begin position="198"/>
        <end position="267"/>
    </location>
</feature>
<sequence length="345" mass="37665">MRRSLATLLLSLVLLPGYLSADSSALETGAVVKRETAREFWLDGTVEAINQTTLSAQTRGQVEQILFDVDDFVEKGQEVVKLKDTEQRAGLDQARADLKEAKARRQEALDDFNRTKDLFGRKLASQSQLDKATAALKSAKARKEAADARLAQATEQFEYTRVKAPYSGIVTHRHVEVGEIASPGQKLMSGTSLDQLRVIVDLPQSLVPVIRQQGKARVLLSSGESIEGVKLTIFPFADQSSSTFQVRVDLPQGVKDLFPGMFVKTAFITGVKQELVVPREAVVYRSEVTAVYVLGSDGRVHFRHIRAGHPVSEDALSVIAGLSAGEQVILDPVAAATELKQQLAE</sequence>
<accession>A0A9E4KFN0</accession>
<dbReference type="InterPro" id="IPR058627">
    <property type="entry name" value="MdtA-like_C"/>
</dbReference>
<dbReference type="GO" id="GO:0015562">
    <property type="term" value="F:efflux transmembrane transporter activity"/>
    <property type="evidence" value="ECO:0007669"/>
    <property type="project" value="TreeGrafter"/>
</dbReference>
<dbReference type="Pfam" id="PF25967">
    <property type="entry name" value="RND-MFP_C"/>
    <property type="match status" value="1"/>
</dbReference>
<evidence type="ECO:0000259" key="4">
    <source>
        <dbReference type="Pfam" id="PF25876"/>
    </source>
</evidence>
<dbReference type="Proteomes" id="UP000886667">
    <property type="component" value="Unassembled WGS sequence"/>
</dbReference>
<evidence type="ECO:0000256" key="1">
    <source>
        <dbReference type="ARBA" id="ARBA00009477"/>
    </source>
</evidence>
<keyword evidence="2" id="KW-0175">Coiled coil</keyword>
<dbReference type="InterPro" id="IPR058624">
    <property type="entry name" value="MdtA-like_HH"/>
</dbReference>
<dbReference type="PANTHER" id="PTHR30469">
    <property type="entry name" value="MULTIDRUG RESISTANCE PROTEIN MDTA"/>
    <property type="match status" value="1"/>
</dbReference>
<evidence type="ECO:0000313" key="8">
    <source>
        <dbReference type="Proteomes" id="UP000886667"/>
    </source>
</evidence>
<proteinExistence type="inferred from homology"/>
<dbReference type="InterPro" id="IPR058792">
    <property type="entry name" value="Beta-barrel_RND_2"/>
</dbReference>
<evidence type="ECO:0000313" key="7">
    <source>
        <dbReference type="EMBL" id="MCG7947657.1"/>
    </source>
</evidence>
<dbReference type="AlphaFoldDB" id="A0A9E4KFN0"/>
<dbReference type="EMBL" id="JAEPCM010000537">
    <property type="protein sequence ID" value="MCG7947657.1"/>
    <property type="molecule type" value="Genomic_DNA"/>
</dbReference>
<dbReference type="Gene3D" id="1.10.287.470">
    <property type="entry name" value="Helix hairpin bin"/>
    <property type="match status" value="1"/>
</dbReference>
<evidence type="ECO:0000259" key="6">
    <source>
        <dbReference type="Pfam" id="PF25967"/>
    </source>
</evidence>
<name>A0A9E4KFN0_9GAMM</name>
<dbReference type="Gene3D" id="2.40.420.20">
    <property type="match status" value="1"/>
</dbReference>
<feature type="chain" id="PRO_5039376054" evidence="3">
    <location>
        <begin position="22"/>
        <end position="345"/>
    </location>
</feature>
<dbReference type="InterPro" id="IPR006143">
    <property type="entry name" value="RND_pump_MFP"/>
</dbReference>
<comment type="similarity">
    <text evidence="1">Belongs to the membrane fusion protein (MFP) (TC 8.A.1) family.</text>
</comment>